<evidence type="ECO:0000313" key="2">
    <source>
        <dbReference type="Proteomes" id="UP000596248"/>
    </source>
</evidence>
<protein>
    <submittedName>
        <fullName evidence="1">Uncharacterized protein</fullName>
    </submittedName>
</protein>
<name>A0ABX7FHE5_BRECH</name>
<keyword evidence="2" id="KW-1185">Reference proteome</keyword>
<dbReference type="RefSeq" id="WP_203254798.1">
    <property type="nucleotide sequence ID" value="NZ_CP069127.1"/>
</dbReference>
<gene>
    <name evidence="1" type="ORF">JNE38_16710</name>
</gene>
<reference evidence="1 2" key="1">
    <citation type="submission" date="2021-01" db="EMBL/GenBank/DDBJ databases">
        <title>Identification of strong promoters based on the transcriptome of Brevibacillus choshinensis.</title>
        <authorList>
            <person name="Yao D."/>
            <person name="Zhang K."/>
            <person name="Wu J."/>
        </authorList>
    </citation>
    <scope>NUCLEOTIDE SEQUENCE [LARGE SCALE GENOMIC DNA]</scope>
    <source>
        <strain evidence="1 2">HPD31-SP3</strain>
    </source>
</reference>
<organism evidence="1 2">
    <name type="scientific">Brevibacillus choshinensis</name>
    <dbReference type="NCBI Taxonomy" id="54911"/>
    <lineage>
        <taxon>Bacteria</taxon>
        <taxon>Bacillati</taxon>
        <taxon>Bacillota</taxon>
        <taxon>Bacilli</taxon>
        <taxon>Bacillales</taxon>
        <taxon>Paenibacillaceae</taxon>
        <taxon>Brevibacillus</taxon>
    </lineage>
</organism>
<proteinExistence type="predicted"/>
<accession>A0ABX7FHE5</accession>
<dbReference type="EMBL" id="CP069127">
    <property type="protein sequence ID" value="QRG65280.1"/>
    <property type="molecule type" value="Genomic_DNA"/>
</dbReference>
<evidence type="ECO:0000313" key="1">
    <source>
        <dbReference type="EMBL" id="QRG65280.1"/>
    </source>
</evidence>
<sequence length="70" mass="7806">MKDLTTAAGVIELVSNADRPVGRKIITLGEMVELQFMAENEKTACSEQTALRKTFWMLVVYHASIGRTSF</sequence>
<dbReference type="Proteomes" id="UP000596248">
    <property type="component" value="Chromosome"/>
</dbReference>